<feature type="compositionally biased region" description="Low complexity" evidence="1">
    <location>
        <begin position="249"/>
        <end position="259"/>
    </location>
</feature>
<keyword evidence="3" id="KW-1185">Reference proteome</keyword>
<dbReference type="EMBL" id="CP031555">
    <property type="protein sequence ID" value="AXO13286.1"/>
    <property type="molecule type" value="Genomic_DNA"/>
</dbReference>
<proteinExistence type="predicted"/>
<gene>
    <name evidence="2" type="ORF">DY252_02710</name>
</gene>
<dbReference type="Proteomes" id="UP000256971">
    <property type="component" value="Chromosome"/>
</dbReference>
<reference evidence="2 3" key="1">
    <citation type="submission" date="2018-08" db="EMBL/GenBank/DDBJ databases">
        <title>Complete genome sequence of type strain Thalassospira indica MCCC 1A01103T, isolated from isolated from deep seawater of the Indian Ocean.</title>
        <authorList>
            <person name="Liu Y."/>
        </authorList>
    </citation>
    <scope>NUCLEOTIDE SEQUENCE [LARGE SCALE GENOMIC DNA]</scope>
    <source>
        <strain evidence="2 3">PB8BT</strain>
    </source>
</reference>
<sequence length="529" mass="56505">MFKSLITGSDTVDDMGDGAGDDLAADDVLCRYGIARFTAADTNAHIGADSADNVSELVSAALKSVPETSGIRIDQFFSPNPDAADLFQAIREAQLGVLNVAHRKDSDTVFWGREDPGNGYVDLHMVSDALTSSLYDLMLPQTYSFRQPSHADVSEALRVLLNAQLVLKSRGGEQRALQIARLAAILEDLQDRVLGGDTFSQAGAGVALAYGFGAFVLSETGDRSYCATALRVMEPHIRQMVSDIADKPTAAAGKTKTAAPSGLKGEALDGNDQGGQENQLSDLLDRISDFSKVDPRTTAALALYGSLVNWSLVANLKTRSGALAVAIWRMLERRIELSMGSPVDRALSICKLGEAMVLTGKDKEDASLVDKGAGHYRRALGMINARVHGPLYATIAYGLAEAIVSSATIRDVTIPDTQVVPVFQAALKVCTRRDHPYIWGRIMFALATVYLTNGNLHKDIEMLTHARMSYSQSYEAFTEAGAKGAARTASGGYTRSENFLSQLGHRKAVMDATGGNGNAATDKDTADAS</sequence>
<name>A0ABM6XVB3_9PROT</name>
<evidence type="ECO:0000313" key="3">
    <source>
        <dbReference type="Proteomes" id="UP000256971"/>
    </source>
</evidence>
<protein>
    <submittedName>
        <fullName evidence="2">Uncharacterized protein</fullName>
    </submittedName>
</protein>
<accession>A0ABM6XVB3</accession>
<feature type="region of interest" description="Disordered" evidence="1">
    <location>
        <begin position="249"/>
        <end position="275"/>
    </location>
</feature>
<evidence type="ECO:0000313" key="2">
    <source>
        <dbReference type="EMBL" id="AXO13286.1"/>
    </source>
</evidence>
<evidence type="ECO:0000256" key="1">
    <source>
        <dbReference type="SAM" id="MobiDB-lite"/>
    </source>
</evidence>
<organism evidence="2 3">
    <name type="scientific">Thalassospira indica</name>
    <dbReference type="NCBI Taxonomy" id="1891279"/>
    <lineage>
        <taxon>Bacteria</taxon>
        <taxon>Pseudomonadati</taxon>
        <taxon>Pseudomonadota</taxon>
        <taxon>Alphaproteobacteria</taxon>
        <taxon>Rhodospirillales</taxon>
        <taxon>Thalassospiraceae</taxon>
        <taxon>Thalassospira</taxon>
    </lineage>
</organism>